<feature type="transmembrane region" description="Helical" evidence="1">
    <location>
        <begin position="65"/>
        <end position="85"/>
    </location>
</feature>
<sequence length="90" mass="10191">MPIKFIYKYGLGSLFLIKLQKKQIFYFLIGAFLLIPSFSEAQCAMCRAVLESEASGNTAEGINNGIVYLMAVPYVLVAGLFYFIYRKMRS</sequence>
<evidence type="ECO:0000256" key="1">
    <source>
        <dbReference type="SAM" id="Phobius"/>
    </source>
</evidence>
<reference evidence="2 3" key="1">
    <citation type="submission" date="2024-01" db="EMBL/GenBank/DDBJ databases">
        <title>Maribacter spp. originated from different algae showed divergent polysaccharides utilization ability.</title>
        <authorList>
            <person name="Wang H."/>
            <person name="Wu Y."/>
        </authorList>
    </citation>
    <scope>NUCLEOTIDE SEQUENCE [LARGE SCALE GENOMIC DNA]</scope>
    <source>
        <strain evidence="2 3">PR1</strain>
    </source>
</reference>
<name>A0ABU7IP39_9FLAO</name>
<comment type="caution">
    <text evidence="2">The sequence shown here is derived from an EMBL/GenBank/DDBJ whole genome shotgun (WGS) entry which is preliminary data.</text>
</comment>
<evidence type="ECO:0000313" key="3">
    <source>
        <dbReference type="Proteomes" id="UP001356308"/>
    </source>
</evidence>
<evidence type="ECO:0000313" key="2">
    <source>
        <dbReference type="EMBL" id="MEE1974710.1"/>
    </source>
</evidence>
<protein>
    <submittedName>
        <fullName evidence="2">Uncharacterized protein</fullName>
    </submittedName>
</protein>
<dbReference type="Proteomes" id="UP001356308">
    <property type="component" value="Unassembled WGS sequence"/>
</dbReference>
<gene>
    <name evidence="2" type="ORF">V1I91_01420</name>
</gene>
<dbReference type="EMBL" id="JAZDDG010000001">
    <property type="protein sequence ID" value="MEE1974710.1"/>
    <property type="molecule type" value="Genomic_DNA"/>
</dbReference>
<dbReference type="RefSeq" id="WP_272649541.1">
    <property type="nucleotide sequence ID" value="NZ_JAZDDG010000001.1"/>
</dbReference>
<keyword evidence="3" id="KW-1185">Reference proteome</keyword>
<organism evidence="2 3">
    <name type="scientific">Maribacter cobaltidurans</name>
    <dbReference type="NCBI Taxonomy" id="1178778"/>
    <lineage>
        <taxon>Bacteria</taxon>
        <taxon>Pseudomonadati</taxon>
        <taxon>Bacteroidota</taxon>
        <taxon>Flavobacteriia</taxon>
        <taxon>Flavobacteriales</taxon>
        <taxon>Flavobacteriaceae</taxon>
        <taxon>Maribacter</taxon>
    </lineage>
</organism>
<keyword evidence="1" id="KW-0472">Membrane</keyword>
<keyword evidence="1" id="KW-0812">Transmembrane</keyword>
<accession>A0ABU7IP39</accession>
<proteinExistence type="predicted"/>
<keyword evidence="1" id="KW-1133">Transmembrane helix</keyword>